<name>A0A1W0A650_9STRA</name>
<evidence type="ECO:0000259" key="5">
    <source>
        <dbReference type="PROSITE" id="PS50026"/>
    </source>
</evidence>
<reference evidence="7 8" key="1">
    <citation type="journal article" date="2014" name="Genome Biol. Evol.">
        <title>The secreted proteins of Achlya hypogyna and Thraustotheca clavata identify the ancestral oomycete secretome and reveal gene acquisitions by horizontal gene transfer.</title>
        <authorList>
            <person name="Misner I."/>
            <person name="Blouin N."/>
            <person name="Leonard G."/>
            <person name="Richards T.A."/>
            <person name="Lane C.E."/>
        </authorList>
    </citation>
    <scope>NUCLEOTIDE SEQUENCE [LARGE SCALE GENOMIC DNA]</scope>
    <source>
        <strain evidence="7 8">ATCC 34112</strain>
    </source>
</reference>
<evidence type="ECO:0000256" key="1">
    <source>
        <dbReference type="PROSITE-ProRule" id="PRU00076"/>
    </source>
</evidence>
<dbReference type="SUPFAM" id="SSF82895">
    <property type="entry name" value="TSP-1 type 1 repeat"/>
    <property type="match status" value="1"/>
</dbReference>
<dbReference type="Pfam" id="PF19030">
    <property type="entry name" value="TSP1_ADAMTS"/>
    <property type="match status" value="1"/>
</dbReference>
<sequence length="485" mass="52401">MPDAKMRGNSAALPSLLRISLLLLLCMSLGLMALSTAAHMTQNEQMTISTNVLVQLNDNPNDSVDKNAPSNSTGMNSTETIQAPVTTIPVATFNGTMHGVPGNPTNVKAVASDAQAIVSWDAPEDDGSDPIVEYEILSIIASTNTPLDTIVHVGSANQVPTSSIVPNLQNGISYAFKVRARNVNGVSTWSAKSDTVSPLHPPDLCTKQTCSGNGACFPIYAPQLNDTSSSAECLCKPGHLGHDCSRFDETIKYFWDVSAWSKCSMGCGGGIRQRSAQCVEIQTMNPVSEAKCEGLTQPTLTYICNGFECGTKIIEVSYEIEMFYEDILFSSKSEHAFSTAFLTEIASALQIPVSRLDIESIVRGSIRVTFLLLPPTQAGGKSLNEVVADLHTQIQNRTSTLRTQGTFARRVYPSGVKMSFMIAEQHAAGDVGDISIMGLIGTVLVSVMFISAFAYCLRKRHERILQRKQDRKAEKMKRMGIASSV</sequence>
<keyword evidence="1" id="KW-0245">EGF-like domain</keyword>
<organism evidence="7 8">
    <name type="scientific">Thraustotheca clavata</name>
    <dbReference type="NCBI Taxonomy" id="74557"/>
    <lineage>
        <taxon>Eukaryota</taxon>
        <taxon>Sar</taxon>
        <taxon>Stramenopiles</taxon>
        <taxon>Oomycota</taxon>
        <taxon>Saprolegniomycetes</taxon>
        <taxon>Saprolegniales</taxon>
        <taxon>Achlyaceae</taxon>
        <taxon>Thraustotheca</taxon>
    </lineage>
</organism>
<feature type="chain" id="PRO_5012822623" description="Fibronectin type-III domain-containing protein" evidence="4">
    <location>
        <begin position="38"/>
        <end position="485"/>
    </location>
</feature>
<accession>A0A1W0A650</accession>
<dbReference type="CDD" id="cd00063">
    <property type="entry name" value="FN3"/>
    <property type="match status" value="1"/>
</dbReference>
<keyword evidence="8" id="KW-1185">Reference proteome</keyword>
<keyword evidence="3" id="KW-1133">Transmembrane helix</keyword>
<feature type="domain" description="EGF-like" evidence="5">
    <location>
        <begin position="201"/>
        <end position="245"/>
    </location>
</feature>
<dbReference type="EMBL" id="JNBS01000448">
    <property type="protein sequence ID" value="OQS05510.1"/>
    <property type="molecule type" value="Genomic_DNA"/>
</dbReference>
<dbReference type="AlphaFoldDB" id="A0A1W0A650"/>
<feature type="disulfide bond" evidence="1">
    <location>
        <begin position="235"/>
        <end position="244"/>
    </location>
</feature>
<dbReference type="Pfam" id="PF00041">
    <property type="entry name" value="fn3"/>
    <property type="match status" value="1"/>
</dbReference>
<keyword evidence="1" id="KW-1015">Disulfide bond</keyword>
<dbReference type="PROSITE" id="PS50853">
    <property type="entry name" value="FN3"/>
    <property type="match status" value="1"/>
</dbReference>
<evidence type="ECO:0000313" key="8">
    <source>
        <dbReference type="Proteomes" id="UP000243217"/>
    </source>
</evidence>
<keyword evidence="4" id="KW-0732">Signal</keyword>
<dbReference type="PROSITE" id="PS00022">
    <property type="entry name" value="EGF_1"/>
    <property type="match status" value="1"/>
</dbReference>
<evidence type="ECO:0000256" key="3">
    <source>
        <dbReference type="SAM" id="Phobius"/>
    </source>
</evidence>
<dbReference type="Gene3D" id="2.20.100.10">
    <property type="entry name" value="Thrombospondin type-1 (TSP1) repeat"/>
    <property type="match status" value="1"/>
</dbReference>
<dbReference type="STRING" id="74557.A0A1W0A650"/>
<comment type="caution">
    <text evidence="1">Lacks conserved residue(s) required for the propagation of feature annotation.</text>
</comment>
<dbReference type="PROSITE" id="PS50092">
    <property type="entry name" value="TSP1"/>
    <property type="match status" value="1"/>
</dbReference>
<dbReference type="InterPro" id="IPR000742">
    <property type="entry name" value="EGF"/>
</dbReference>
<protein>
    <recommendedName>
        <fullName evidence="9">Fibronectin type-III domain-containing protein</fullName>
    </recommendedName>
</protein>
<dbReference type="Gene3D" id="2.60.40.10">
    <property type="entry name" value="Immunoglobulins"/>
    <property type="match status" value="1"/>
</dbReference>
<dbReference type="InterPro" id="IPR000884">
    <property type="entry name" value="TSP1_rpt"/>
</dbReference>
<keyword evidence="3" id="KW-0812">Transmembrane</keyword>
<gene>
    <name evidence="7" type="ORF">THRCLA_20600</name>
</gene>
<feature type="region of interest" description="Disordered" evidence="2">
    <location>
        <begin position="57"/>
        <end position="77"/>
    </location>
</feature>
<evidence type="ECO:0008006" key="9">
    <source>
        <dbReference type="Google" id="ProtNLM"/>
    </source>
</evidence>
<evidence type="ECO:0000259" key="6">
    <source>
        <dbReference type="PROSITE" id="PS50853"/>
    </source>
</evidence>
<proteinExistence type="predicted"/>
<dbReference type="OrthoDB" id="10251809at2759"/>
<feature type="transmembrane region" description="Helical" evidence="3">
    <location>
        <begin position="434"/>
        <end position="457"/>
    </location>
</feature>
<dbReference type="InterPro" id="IPR036116">
    <property type="entry name" value="FN3_sf"/>
</dbReference>
<evidence type="ECO:0000313" key="7">
    <source>
        <dbReference type="EMBL" id="OQS05510.1"/>
    </source>
</evidence>
<dbReference type="Proteomes" id="UP000243217">
    <property type="component" value="Unassembled WGS sequence"/>
</dbReference>
<dbReference type="InterPro" id="IPR036383">
    <property type="entry name" value="TSP1_rpt_sf"/>
</dbReference>
<dbReference type="SUPFAM" id="SSF49265">
    <property type="entry name" value="Fibronectin type III"/>
    <property type="match status" value="1"/>
</dbReference>
<dbReference type="InterPro" id="IPR013783">
    <property type="entry name" value="Ig-like_fold"/>
</dbReference>
<evidence type="ECO:0000256" key="2">
    <source>
        <dbReference type="SAM" id="MobiDB-lite"/>
    </source>
</evidence>
<feature type="signal peptide" evidence="4">
    <location>
        <begin position="1"/>
        <end position="37"/>
    </location>
</feature>
<comment type="caution">
    <text evidence="7">The sequence shown here is derived from an EMBL/GenBank/DDBJ whole genome shotgun (WGS) entry which is preliminary data.</text>
</comment>
<feature type="domain" description="Fibronectin type-III" evidence="6">
    <location>
        <begin position="100"/>
        <end position="202"/>
    </location>
</feature>
<dbReference type="InterPro" id="IPR003961">
    <property type="entry name" value="FN3_dom"/>
</dbReference>
<dbReference type="SMART" id="SM00060">
    <property type="entry name" value="FN3"/>
    <property type="match status" value="1"/>
</dbReference>
<evidence type="ECO:0000256" key="4">
    <source>
        <dbReference type="SAM" id="SignalP"/>
    </source>
</evidence>
<keyword evidence="3" id="KW-0472">Membrane</keyword>
<dbReference type="PROSITE" id="PS50026">
    <property type="entry name" value="EGF_3"/>
    <property type="match status" value="1"/>
</dbReference>